<sequence>MTALSKKRRAKLQAKLDKHHGYRHYEDDDIAVKEIKGCGLGVFAQRQFLPAELVIEIHGQLLRHDQYEGSTYVMEMDEQWYMEPAVPAAFLNHSCSPNCELVQLTKYTMGLVAICNVEPESQLTFDYGWQADDWIPECRCGAKNCRGWVVEKSQVKKMREFAKKREKKRNKAKSA</sequence>
<dbReference type="Pfam" id="PF00856">
    <property type="entry name" value="SET"/>
    <property type="match status" value="1"/>
</dbReference>
<name>A0A5B9R693_9BACT</name>
<evidence type="ECO:0000256" key="4">
    <source>
        <dbReference type="ARBA" id="ARBA00022679"/>
    </source>
</evidence>
<dbReference type="SUPFAM" id="SSF82199">
    <property type="entry name" value="SET domain"/>
    <property type="match status" value="1"/>
</dbReference>
<dbReference type="GO" id="GO:0005694">
    <property type="term" value="C:chromosome"/>
    <property type="evidence" value="ECO:0007669"/>
    <property type="project" value="UniProtKB-SubCell"/>
</dbReference>
<keyword evidence="5" id="KW-0949">S-adenosyl-L-methionine</keyword>
<protein>
    <submittedName>
        <fullName evidence="8">SET domain protein</fullName>
    </submittedName>
</protein>
<dbReference type="InterPro" id="IPR001214">
    <property type="entry name" value="SET_dom"/>
</dbReference>
<evidence type="ECO:0000259" key="6">
    <source>
        <dbReference type="PROSITE" id="PS50280"/>
    </source>
</evidence>
<dbReference type="InterPro" id="IPR003616">
    <property type="entry name" value="Post-SET_dom"/>
</dbReference>
<evidence type="ECO:0000256" key="5">
    <source>
        <dbReference type="ARBA" id="ARBA00022691"/>
    </source>
</evidence>
<keyword evidence="9" id="KW-1185">Reference proteome</keyword>
<keyword evidence="2" id="KW-0158">Chromosome</keyword>
<comment type="subcellular location">
    <subcellularLocation>
        <location evidence="1">Chromosome</location>
    </subcellularLocation>
</comment>
<dbReference type="Gene3D" id="2.170.270.10">
    <property type="entry name" value="SET domain"/>
    <property type="match status" value="1"/>
</dbReference>
<evidence type="ECO:0000256" key="3">
    <source>
        <dbReference type="ARBA" id="ARBA00022603"/>
    </source>
</evidence>
<dbReference type="KEGG" id="rul:UC8_40710"/>
<dbReference type="Proteomes" id="UP000325286">
    <property type="component" value="Chromosome"/>
</dbReference>
<gene>
    <name evidence="8" type="ORF">UC8_40710</name>
</gene>
<dbReference type="SMART" id="SM00317">
    <property type="entry name" value="SET"/>
    <property type="match status" value="1"/>
</dbReference>
<dbReference type="EMBL" id="CP042914">
    <property type="protein sequence ID" value="QEG42041.1"/>
    <property type="molecule type" value="Genomic_DNA"/>
</dbReference>
<dbReference type="AlphaFoldDB" id="A0A5B9R693"/>
<feature type="domain" description="SET" evidence="6">
    <location>
        <begin position="28"/>
        <end position="128"/>
    </location>
</feature>
<proteinExistence type="predicted"/>
<dbReference type="PROSITE" id="PS50868">
    <property type="entry name" value="POST_SET"/>
    <property type="match status" value="1"/>
</dbReference>
<dbReference type="GO" id="GO:0032259">
    <property type="term" value="P:methylation"/>
    <property type="evidence" value="ECO:0007669"/>
    <property type="project" value="UniProtKB-KW"/>
</dbReference>
<keyword evidence="4" id="KW-0808">Transferase</keyword>
<keyword evidence="3" id="KW-0489">Methyltransferase</keyword>
<dbReference type="OrthoDB" id="9804945at2"/>
<evidence type="ECO:0000256" key="1">
    <source>
        <dbReference type="ARBA" id="ARBA00004286"/>
    </source>
</evidence>
<evidence type="ECO:0000256" key="2">
    <source>
        <dbReference type="ARBA" id="ARBA00022454"/>
    </source>
</evidence>
<dbReference type="InterPro" id="IPR046341">
    <property type="entry name" value="SET_dom_sf"/>
</dbReference>
<dbReference type="PANTHER" id="PTHR22884">
    <property type="entry name" value="SET DOMAIN PROTEINS"/>
    <property type="match status" value="1"/>
</dbReference>
<dbReference type="InterPro" id="IPR050777">
    <property type="entry name" value="SET2_Histone-Lys_MeTrsfase"/>
</dbReference>
<feature type="domain" description="Post-SET" evidence="7">
    <location>
        <begin position="137"/>
        <end position="150"/>
    </location>
</feature>
<reference evidence="8 9" key="1">
    <citation type="submission" date="2019-08" db="EMBL/GenBank/DDBJ databases">
        <title>Deep-cultivation of Planctomycetes and their phenomic and genomic characterization uncovers novel biology.</title>
        <authorList>
            <person name="Wiegand S."/>
            <person name="Jogler M."/>
            <person name="Boedeker C."/>
            <person name="Pinto D."/>
            <person name="Vollmers J."/>
            <person name="Rivas-Marin E."/>
            <person name="Kohn T."/>
            <person name="Peeters S.H."/>
            <person name="Heuer A."/>
            <person name="Rast P."/>
            <person name="Oberbeckmann S."/>
            <person name="Bunk B."/>
            <person name="Jeske O."/>
            <person name="Meyerdierks A."/>
            <person name="Storesund J.E."/>
            <person name="Kallscheuer N."/>
            <person name="Luecker S."/>
            <person name="Lage O.M."/>
            <person name="Pohl T."/>
            <person name="Merkel B.J."/>
            <person name="Hornburger P."/>
            <person name="Mueller R.-W."/>
            <person name="Bruemmer F."/>
            <person name="Labrenz M."/>
            <person name="Spormann A.M."/>
            <person name="Op den Camp H."/>
            <person name="Overmann J."/>
            <person name="Amann R."/>
            <person name="Jetten M.S.M."/>
            <person name="Mascher T."/>
            <person name="Medema M.H."/>
            <person name="Devos D.P."/>
            <person name="Kaster A.-K."/>
            <person name="Ovreas L."/>
            <person name="Rohde M."/>
            <person name="Galperin M.Y."/>
            <person name="Jogler C."/>
        </authorList>
    </citation>
    <scope>NUCLEOTIDE SEQUENCE [LARGE SCALE GENOMIC DNA]</scope>
    <source>
        <strain evidence="8 9">UC8</strain>
    </source>
</reference>
<dbReference type="GO" id="GO:0008168">
    <property type="term" value="F:methyltransferase activity"/>
    <property type="evidence" value="ECO:0007669"/>
    <property type="project" value="UniProtKB-KW"/>
</dbReference>
<evidence type="ECO:0000259" key="7">
    <source>
        <dbReference type="PROSITE" id="PS50868"/>
    </source>
</evidence>
<organism evidence="8 9">
    <name type="scientific">Roseimaritima ulvae</name>
    <dbReference type="NCBI Taxonomy" id="980254"/>
    <lineage>
        <taxon>Bacteria</taxon>
        <taxon>Pseudomonadati</taxon>
        <taxon>Planctomycetota</taxon>
        <taxon>Planctomycetia</taxon>
        <taxon>Pirellulales</taxon>
        <taxon>Pirellulaceae</taxon>
        <taxon>Roseimaritima</taxon>
    </lineage>
</organism>
<accession>A0A5B9R693</accession>
<evidence type="ECO:0000313" key="9">
    <source>
        <dbReference type="Proteomes" id="UP000325286"/>
    </source>
</evidence>
<evidence type="ECO:0000313" key="8">
    <source>
        <dbReference type="EMBL" id="QEG42041.1"/>
    </source>
</evidence>
<dbReference type="PROSITE" id="PS50280">
    <property type="entry name" value="SET"/>
    <property type="match status" value="1"/>
</dbReference>
<dbReference type="RefSeq" id="WP_068141528.1">
    <property type="nucleotide sequence ID" value="NZ_CP042914.1"/>
</dbReference>